<dbReference type="Proteomes" id="UP000617531">
    <property type="component" value="Unassembled WGS sequence"/>
</dbReference>
<proteinExistence type="predicted"/>
<reference evidence="4" key="2">
    <citation type="submission" date="2020-09" db="EMBL/GenBank/DDBJ databases">
        <authorList>
            <person name="Sun Q."/>
            <person name="Zhou Y."/>
        </authorList>
    </citation>
    <scope>NUCLEOTIDE SEQUENCE</scope>
    <source>
        <strain evidence="4">CGMCC 1.16548</strain>
    </source>
</reference>
<dbReference type="GO" id="GO:0003841">
    <property type="term" value="F:1-acylglycerol-3-phosphate O-acyltransferase activity"/>
    <property type="evidence" value="ECO:0007669"/>
    <property type="project" value="TreeGrafter"/>
</dbReference>
<organism evidence="4 5">
    <name type="scientific">Pseudolysinimonas yzui</name>
    <dbReference type="NCBI Taxonomy" id="2708254"/>
    <lineage>
        <taxon>Bacteria</taxon>
        <taxon>Bacillati</taxon>
        <taxon>Actinomycetota</taxon>
        <taxon>Actinomycetes</taxon>
        <taxon>Micrococcales</taxon>
        <taxon>Microbacteriaceae</taxon>
        <taxon>Pseudolysinimonas</taxon>
    </lineage>
</organism>
<evidence type="ECO:0000256" key="2">
    <source>
        <dbReference type="ARBA" id="ARBA00023315"/>
    </source>
</evidence>
<dbReference type="Pfam" id="PF01553">
    <property type="entry name" value="Acyltransferase"/>
    <property type="match status" value="1"/>
</dbReference>
<dbReference type="GO" id="GO:0005886">
    <property type="term" value="C:plasma membrane"/>
    <property type="evidence" value="ECO:0007669"/>
    <property type="project" value="TreeGrafter"/>
</dbReference>
<name>A0A8J3DU39_9MICO</name>
<dbReference type="EMBL" id="BNAI01000001">
    <property type="protein sequence ID" value="GHF04585.1"/>
    <property type="molecule type" value="Genomic_DNA"/>
</dbReference>
<comment type="caution">
    <text evidence="4">The sequence shown here is derived from an EMBL/GenBank/DDBJ whole genome shotgun (WGS) entry which is preliminary data.</text>
</comment>
<keyword evidence="1" id="KW-0808">Transferase</keyword>
<evidence type="ECO:0000259" key="3">
    <source>
        <dbReference type="SMART" id="SM00563"/>
    </source>
</evidence>
<dbReference type="RefSeq" id="WP_191281463.1">
    <property type="nucleotide sequence ID" value="NZ_BNAI01000001.1"/>
</dbReference>
<keyword evidence="5" id="KW-1185">Reference proteome</keyword>
<dbReference type="InterPro" id="IPR002123">
    <property type="entry name" value="Plipid/glycerol_acylTrfase"/>
</dbReference>
<evidence type="ECO:0000313" key="5">
    <source>
        <dbReference type="Proteomes" id="UP000617531"/>
    </source>
</evidence>
<dbReference type="CDD" id="cd07989">
    <property type="entry name" value="LPLAT_AGPAT-like"/>
    <property type="match status" value="1"/>
</dbReference>
<dbReference type="AlphaFoldDB" id="A0A8J3DU39"/>
<sequence length="228" mass="25063">MRYWLLKNLVVVPLLRLLWRFEVHGVHNIPKNGAAIIASNHVGILDSAFVPGAMPRHVAFLVKEQWFAGKGFVASFRRGFMRAMGQLEIDRGGGSASEISLGSGIAVLSAGKLLGIYPEGTRSPDGRLHRGRTGVARMLLEMSVPVVPVAVLGTAEIMPRGAKFPKLGGRVIVTFGEPMDFSRYVGLTEDRFVLRAITDEIMHEIRRLSGQEYVDVYASNARRPARKA</sequence>
<dbReference type="PANTHER" id="PTHR10434:SF11">
    <property type="entry name" value="1-ACYL-SN-GLYCEROL-3-PHOSPHATE ACYLTRANSFERASE"/>
    <property type="match status" value="1"/>
</dbReference>
<dbReference type="SUPFAM" id="SSF69593">
    <property type="entry name" value="Glycerol-3-phosphate (1)-acyltransferase"/>
    <property type="match status" value="1"/>
</dbReference>
<feature type="domain" description="Phospholipid/glycerol acyltransferase" evidence="3">
    <location>
        <begin position="35"/>
        <end position="154"/>
    </location>
</feature>
<dbReference type="SMART" id="SM00563">
    <property type="entry name" value="PlsC"/>
    <property type="match status" value="1"/>
</dbReference>
<protein>
    <submittedName>
        <fullName evidence="4">1-acyl-sn-glycerol-3-phosphate acyltransferase</fullName>
    </submittedName>
</protein>
<dbReference type="PANTHER" id="PTHR10434">
    <property type="entry name" value="1-ACYL-SN-GLYCEROL-3-PHOSPHATE ACYLTRANSFERASE"/>
    <property type="match status" value="1"/>
</dbReference>
<reference evidence="4" key="1">
    <citation type="journal article" date="2014" name="Int. J. Syst. Evol. Microbiol.">
        <title>Complete genome sequence of Corynebacterium casei LMG S-19264T (=DSM 44701T), isolated from a smear-ripened cheese.</title>
        <authorList>
            <consortium name="US DOE Joint Genome Institute (JGI-PGF)"/>
            <person name="Walter F."/>
            <person name="Albersmeier A."/>
            <person name="Kalinowski J."/>
            <person name="Ruckert C."/>
        </authorList>
    </citation>
    <scope>NUCLEOTIDE SEQUENCE</scope>
    <source>
        <strain evidence="4">CGMCC 1.16548</strain>
    </source>
</reference>
<dbReference type="GO" id="GO:0006654">
    <property type="term" value="P:phosphatidic acid biosynthetic process"/>
    <property type="evidence" value="ECO:0007669"/>
    <property type="project" value="TreeGrafter"/>
</dbReference>
<keyword evidence="2 4" id="KW-0012">Acyltransferase</keyword>
<gene>
    <name evidence="4" type="primary">plsC</name>
    <name evidence="4" type="ORF">GCM10011600_01300</name>
</gene>
<evidence type="ECO:0000256" key="1">
    <source>
        <dbReference type="ARBA" id="ARBA00022679"/>
    </source>
</evidence>
<evidence type="ECO:0000313" key="4">
    <source>
        <dbReference type="EMBL" id="GHF04585.1"/>
    </source>
</evidence>
<accession>A0A8J3DU39</accession>